<sequence>MNASVLFRFCKAQAGYRETGATSVFPDYRALA</sequence>
<reference evidence="1" key="1">
    <citation type="journal article" date="2015" name="Nature">
        <title>Complex archaea that bridge the gap between prokaryotes and eukaryotes.</title>
        <authorList>
            <person name="Spang A."/>
            <person name="Saw J.H."/>
            <person name="Jorgensen S.L."/>
            <person name="Zaremba-Niedzwiedzka K."/>
            <person name="Martijn J."/>
            <person name="Lind A.E."/>
            <person name="van Eijk R."/>
            <person name="Schleper C."/>
            <person name="Guy L."/>
            <person name="Ettema T.J."/>
        </authorList>
    </citation>
    <scope>NUCLEOTIDE SEQUENCE</scope>
</reference>
<feature type="non-terminal residue" evidence="1">
    <location>
        <position position="32"/>
    </location>
</feature>
<dbReference type="AlphaFoldDB" id="A0A0F9GFI2"/>
<comment type="caution">
    <text evidence="1">The sequence shown here is derived from an EMBL/GenBank/DDBJ whole genome shotgun (WGS) entry which is preliminary data.</text>
</comment>
<gene>
    <name evidence="1" type="ORF">LCGC14_1833470</name>
</gene>
<evidence type="ECO:0000313" key="1">
    <source>
        <dbReference type="EMBL" id="KKL97533.1"/>
    </source>
</evidence>
<accession>A0A0F9GFI2</accession>
<protein>
    <submittedName>
        <fullName evidence="1">Uncharacterized protein</fullName>
    </submittedName>
</protein>
<proteinExistence type="predicted"/>
<name>A0A0F9GFI2_9ZZZZ</name>
<dbReference type="EMBL" id="LAZR01018143">
    <property type="protein sequence ID" value="KKL97533.1"/>
    <property type="molecule type" value="Genomic_DNA"/>
</dbReference>
<organism evidence="1">
    <name type="scientific">marine sediment metagenome</name>
    <dbReference type="NCBI Taxonomy" id="412755"/>
    <lineage>
        <taxon>unclassified sequences</taxon>
        <taxon>metagenomes</taxon>
        <taxon>ecological metagenomes</taxon>
    </lineage>
</organism>